<keyword evidence="2 9" id="KW-0285">Flavoprotein</keyword>
<evidence type="ECO:0000256" key="6">
    <source>
        <dbReference type="ARBA" id="ARBA00023002"/>
    </source>
</evidence>
<gene>
    <name evidence="9" type="primary">kmo</name>
    <name evidence="11" type="ORF">Q0590_14905</name>
</gene>
<feature type="domain" description="FAD-binding" evidence="10">
    <location>
        <begin position="4"/>
        <end position="172"/>
    </location>
</feature>
<comment type="cofactor">
    <cofactor evidence="1 9">
        <name>FAD</name>
        <dbReference type="ChEBI" id="CHEBI:57692"/>
    </cofactor>
</comment>
<dbReference type="EC" id="1.14.13.9" evidence="9"/>
<dbReference type="RefSeq" id="WP_302038360.1">
    <property type="nucleotide sequence ID" value="NZ_JAUKPO010000007.1"/>
</dbReference>
<keyword evidence="5 9" id="KW-0521">NADP</keyword>
<evidence type="ECO:0000256" key="9">
    <source>
        <dbReference type="HAMAP-Rule" id="MF_01971"/>
    </source>
</evidence>
<keyword evidence="3 9" id="KW-0662">Pyridine nucleotide biosynthesis</keyword>
<sequence length="445" mass="51123">MKNITVLGAGLVGSLLAVMLGRRGHTVQLIEKRPDLRKVKWEDGRTINLALSERGWRALERVGLVEEVKQLAIPMYGRMMHNEKGDLTFQPYGKEGQSIYSVSRSQLNEKLMNLAEEEGKVQLFFEQKCTQVDLEKPAVHLTHVVSGEESILQPDILIGADGAFSAVRSAMQRTNLFNYQQYFIEHGYKELTIPPKRDGSWAIDKHALHIWPRGNFMLIALPNPDGSFTCTLFFPFKGEVSFDKIRTQADVIHYFETYFPDILPLMPNVAEEYLQNPTSSLVTIRCYPWTYKNKAAIIGDAAHAIVPFYGQGMNAGFEDCIILDQLMEKYSQNWEQIFEEYQGQRVDNAEAIADLALQNFVEMRDYVADPKFLLRKKIEAHIHQLYPDLWTPLYTMIAFSHIPYAEALRLGKKQDAIMQQIMATPSIEEKWPQLDYKTILQEHQQ</sequence>
<accession>A0ABT8R625</accession>
<dbReference type="InterPro" id="IPR036188">
    <property type="entry name" value="FAD/NAD-bd_sf"/>
</dbReference>
<dbReference type="SUPFAM" id="SSF51905">
    <property type="entry name" value="FAD/NAD(P)-binding domain"/>
    <property type="match status" value="1"/>
</dbReference>
<comment type="caution">
    <text evidence="11">The sequence shown here is derived from an EMBL/GenBank/DDBJ whole genome shotgun (WGS) entry which is preliminary data.</text>
</comment>
<keyword evidence="7 9" id="KW-0503">Monooxygenase</keyword>
<evidence type="ECO:0000313" key="11">
    <source>
        <dbReference type="EMBL" id="MDO1447556.1"/>
    </source>
</evidence>
<evidence type="ECO:0000256" key="2">
    <source>
        <dbReference type="ARBA" id="ARBA00022630"/>
    </source>
</evidence>
<dbReference type="HAMAP" id="MF_01971">
    <property type="entry name" value="Kynurenine_monooxygenase"/>
    <property type="match status" value="1"/>
</dbReference>
<comment type="similarity">
    <text evidence="9">Belongs to the aromatic-ring hydroxylase family. KMO subfamily.</text>
</comment>
<keyword evidence="12" id="KW-1185">Reference proteome</keyword>
<dbReference type="EMBL" id="JAUKPO010000007">
    <property type="protein sequence ID" value="MDO1447556.1"/>
    <property type="molecule type" value="Genomic_DNA"/>
</dbReference>
<keyword evidence="4 9" id="KW-0274">FAD</keyword>
<comment type="catalytic activity">
    <reaction evidence="8 9">
        <text>L-kynurenine + NADPH + O2 + H(+) = 3-hydroxy-L-kynurenine + NADP(+) + H2O</text>
        <dbReference type="Rhea" id="RHEA:20545"/>
        <dbReference type="ChEBI" id="CHEBI:15377"/>
        <dbReference type="ChEBI" id="CHEBI:15378"/>
        <dbReference type="ChEBI" id="CHEBI:15379"/>
        <dbReference type="ChEBI" id="CHEBI:57783"/>
        <dbReference type="ChEBI" id="CHEBI:57959"/>
        <dbReference type="ChEBI" id="CHEBI:58125"/>
        <dbReference type="ChEBI" id="CHEBI:58349"/>
        <dbReference type="EC" id="1.14.13.9"/>
    </reaction>
</comment>
<dbReference type="Proteomes" id="UP001168528">
    <property type="component" value="Unassembled WGS sequence"/>
</dbReference>
<evidence type="ECO:0000256" key="7">
    <source>
        <dbReference type="ARBA" id="ARBA00023033"/>
    </source>
</evidence>
<dbReference type="PANTHER" id="PTHR46028">
    <property type="entry name" value="KYNURENINE 3-MONOOXYGENASE"/>
    <property type="match status" value="1"/>
</dbReference>
<dbReference type="Pfam" id="PF01494">
    <property type="entry name" value="FAD_binding_3"/>
    <property type="match status" value="2"/>
</dbReference>
<evidence type="ECO:0000256" key="4">
    <source>
        <dbReference type="ARBA" id="ARBA00022827"/>
    </source>
</evidence>
<keyword evidence="6 9" id="KW-0560">Oxidoreductase</keyword>
<dbReference type="InterPro" id="IPR002938">
    <property type="entry name" value="FAD-bd"/>
</dbReference>
<protein>
    <recommendedName>
        <fullName evidence="9">Kynurenine 3-monooxygenase</fullName>
        <ecNumber evidence="9">1.14.13.9</ecNumber>
    </recommendedName>
    <alternativeName>
        <fullName evidence="9">Kynurenine 3-hydroxylase</fullName>
    </alternativeName>
</protein>
<evidence type="ECO:0000256" key="1">
    <source>
        <dbReference type="ARBA" id="ARBA00001974"/>
    </source>
</evidence>
<name>A0ABT8R625_9BACT</name>
<evidence type="ECO:0000313" key="12">
    <source>
        <dbReference type="Proteomes" id="UP001168528"/>
    </source>
</evidence>
<evidence type="ECO:0000256" key="3">
    <source>
        <dbReference type="ARBA" id="ARBA00022642"/>
    </source>
</evidence>
<organism evidence="11 12">
    <name type="scientific">Rhodocytophaga aerolata</name>
    <dbReference type="NCBI Taxonomy" id="455078"/>
    <lineage>
        <taxon>Bacteria</taxon>
        <taxon>Pseudomonadati</taxon>
        <taxon>Bacteroidota</taxon>
        <taxon>Cytophagia</taxon>
        <taxon>Cytophagales</taxon>
        <taxon>Rhodocytophagaceae</taxon>
        <taxon>Rhodocytophaga</taxon>
    </lineage>
</organism>
<evidence type="ECO:0000259" key="10">
    <source>
        <dbReference type="Pfam" id="PF01494"/>
    </source>
</evidence>
<dbReference type="PANTHER" id="PTHR46028:SF2">
    <property type="entry name" value="KYNURENINE 3-MONOOXYGENASE"/>
    <property type="match status" value="1"/>
</dbReference>
<reference evidence="11" key="1">
    <citation type="submission" date="2023-07" db="EMBL/GenBank/DDBJ databases">
        <title>The genome sequence of Rhodocytophaga aerolata KACC 12507.</title>
        <authorList>
            <person name="Zhang X."/>
        </authorList>
    </citation>
    <scope>NUCLEOTIDE SEQUENCE</scope>
    <source>
        <strain evidence="11">KACC 12507</strain>
    </source>
</reference>
<proteinExistence type="inferred from homology"/>
<evidence type="ECO:0000256" key="8">
    <source>
        <dbReference type="ARBA" id="ARBA00047818"/>
    </source>
</evidence>
<comment type="pathway">
    <text evidence="9">Cofactor biosynthesis; NAD(+) biosynthesis; quinolinate from L-kynurenine: step 1/3.</text>
</comment>
<dbReference type="PRINTS" id="PR00420">
    <property type="entry name" value="RNGMNOXGNASE"/>
</dbReference>
<feature type="domain" description="FAD-binding" evidence="10">
    <location>
        <begin position="293"/>
        <end position="354"/>
    </location>
</feature>
<dbReference type="InterPro" id="IPR027545">
    <property type="entry name" value="Kynurenine_monooxygenase"/>
</dbReference>
<dbReference type="Gene3D" id="3.50.50.60">
    <property type="entry name" value="FAD/NAD(P)-binding domain"/>
    <property type="match status" value="1"/>
</dbReference>
<comment type="function">
    <text evidence="9">Catalyzes the hydroxylation of L-kynurenine (L-Kyn) to form 3-hydroxy-L-kynurenine (L-3OHKyn). Required for synthesis of quinolinic acid.</text>
</comment>
<evidence type="ECO:0000256" key="5">
    <source>
        <dbReference type="ARBA" id="ARBA00022857"/>
    </source>
</evidence>